<evidence type="ECO:0000313" key="2">
    <source>
        <dbReference type="EMBL" id="RXR07372.1"/>
    </source>
</evidence>
<dbReference type="EC" id="4.1.2.40" evidence="2"/>
<accession>A0A4Q1JZ76</accession>
<evidence type="ECO:0000256" key="1">
    <source>
        <dbReference type="ARBA" id="ARBA00005191"/>
    </source>
</evidence>
<dbReference type="Gene3D" id="3.20.20.70">
    <property type="entry name" value="Aldolase class I"/>
    <property type="match status" value="1"/>
</dbReference>
<dbReference type="UniPathway" id="UPA00704">
    <property type="reaction ID" value="UER00716"/>
</dbReference>
<protein>
    <submittedName>
        <fullName evidence="2">D-tagatose-bisphosphate aldolase, class II, non-catalytic subunit</fullName>
        <ecNumber evidence="2">4.1.2.40</ecNumber>
    </submittedName>
</protein>
<dbReference type="GO" id="GO:0009025">
    <property type="term" value="F:tagatose-bisphosphate aldolase activity"/>
    <property type="evidence" value="ECO:0007669"/>
    <property type="project" value="UniProtKB-EC"/>
</dbReference>
<comment type="caution">
    <text evidence="2">The sequence shown here is derived from an EMBL/GenBank/DDBJ whole genome shotgun (WGS) entry which is preliminary data.</text>
</comment>
<dbReference type="Pfam" id="PF08013">
    <property type="entry name" value="GatZ_KbaZ-like"/>
    <property type="match status" value="1"/>
</dbReference>
<dbReference type="SUPFAM" id="SSF51569">
    <property type="entry name" value="Aldolase"/>
    <property type="match status" value="1"/>
</dbReference>
<dbReference type="RefSeq" id="WP_129470186.1">
    <property type="nucleotide sequence ID" value="NZ_SAWZ01000002.1"/>
</dbReference>
<organism evidence="2 3">
    <name type="scientific">Pseudoxanthomonas composti</name>
    <dbReference type="NCBI Taxonomy" id="2137479"/>
    <lineage>
        <taxon>Bacteria</taxon>
        <taxon>Pseudomonadati</taxon>
        <taxon>Pseudomonadota</taxon>
        <taxon>Gammaproteobacteria</taxon>
        <taxon>Lysobacterales</taxon>
        <taxon>Lysobacteraceae</taxon>
        <taxon>Pseudoxanthomonas</taxon>
    </lineage>
</organism>
<name>A0A4Q1JZ76_9GAMM</name>
<dbReference type="Proteomes" id="UP000289784">
    <property type="component" value="Unassembled WGS sequence"/>
</dbReference>
<dbReference type="Gene3D" id="1.10.400.20">
    <property type="entry name" value="putative tagatose 6-phosphate kinase domain like"/>
    <property type="match status" value="1"/>
</dbReference>
<dbReference type="GO" id="GO:2001059">
    <property type="term" value="P:D-tagatose 6-phosphate catabolic process"/>
    <property type="evidence" value="ECO:0007669"/>
    <property type="project" value="UniProtKB-UniPathway"/>
</dbReference>
<dbReference type="NCBIfam" id="TIGR02810">
    <property type="entry name" value="agaZ_gatZ"/>
    <property type="match status" value="1"/>
</dbReference>
<dbReference type="PANTHER" id="PTHR32502:SF2">
    <property type="entry name" value="D-TAGATOSE-1,6-BISPHOSPHATE ALDOLASE SUBUNIT KBAZ"/>
    <property type="match status" value="1"/>
</dbReference>
<evidence type="ECO:0000313" key="3">
    <source>
        <dbReference type="Proteomes" id="UP000289784"/>
    </source>
</evidence>
<dbReference type="PANTHER" id="PTHR32502">
    <property type="entry name" value="N-ACETYLGALACTOSAMINE PERMEASE II COMPONENT-RELATED"/>
    <property type="match status" value="1"/>
</dbReference>
<reference evidence="2 3" key="1">
    <citation type="submission" date="2019-01" db="EMBL/GenBank/DDBJ databases">
        <title>Pseudoxanthomonas composti sp. nov., isolated from compost.</title>
        <authorList>
            <person name="Yang G."/>
        </authorList>
    </citation>
    <scope>NUCLEOTIDE SEQUENCE [LARGE SCALE GENOMIC DNA]</scope>
    <source>
        <strain evidence="2 3">GSS15</strain>
    </source>
</reference>
<dbReference type="PIRSF" id="PIRSF009264">
    <property type="entry name" value="TagBP_ald_AgaZ"/>
    <property type="match status" value="1"/>
</dbReference>
<comment type="pathway">
    <text evidence="1">Carbohydrate metabolism; D-tagatose 6-phosphate degradation; D-glyceraldehyde 3-phosphate and glycerone phosphate from D-tagatose 6-phosphate: step 2/2.</text>
</comment>
<keyword evidence="3" id="KW-1185">Reference proteome</keyword>
<dbReference type="OrthoDB" id="1672942at2"/>
<dbReference type="GO" id="GO:0009401">
    <property type="term" value="P:phosphoenolpyruvate-dependent sugar phosphotransferase system"/>
    <property type="evidence" value="ECO:0007669"/>
    <property type="project" value="TreeGrafter"/>
</dbReference>
<keyword evidence="2" id="KW-0456">Lyase</keyword>
<gene>
    <name evidence="2" type="ORF">EPA99_05505</name>
</gene>
<dbReference type="GO" id="GO:0005975">
    <property type="term" value="P:carbohydrate metabolic process"/>
    <property type="evidence" value="ECO:0007669"/>
    <property type="project" value="InterPro"/>
</dbReference>
<dbReference type="InterPro" id="IPR012062">
    <property type="entry name" value="GatZ/KbaZ-like"/>
</dbReference>
<dbReference type="EMBL" id="SAWZ01000002">
    <property type="protein sequence ID" value="RXR07372.1"/>
    <property type="molecule type" value="Genomic_DNA"/>
</dbReference>
<proteinExistence type="predicted"/>
<dbReference type="AlphaFoldDB" id="A0A4Q1JZ76"/>
<dbReference type="InterPro" id="IPR013785">
    <property type="entry name" value="Aldolase_TIM"/>
</dbReference>
<sequence length="429" mass="46572">MHALLDLIARHRQGHALGVTSICSAHPIVIEASLRQAQRSGQSLVLFEATCNQVNQDGGYTGMTPADFVQFVHGIARRVDFDVARIALGGDHLGPNPWTALDAAAAMDKAEVMVAAYVAAGFRKIHLDCSMACAGDPEPLPEAEIVRRAVRLARASEAAWQQAGGEAPVYVIGTEVPVPGGATEAIEGLALTTPQAALATIEAHRVAFQDAGLGDAWGRVIASVVQPGVEFDHHDVIDYDSAKAQALSQSITSVPGMVFEAHSTDYQTRDGLAALVRDHFAILKVGPGLTFALREALWALDAIEREWIAADRQARLREVTVQRMQAAPGYWQRYYHGQGRGLATDLQYSLSDRIRYYWPDAQIEQARQQLFDNLRADPPPLPLIGQYLPHALHAFRTGTATLDPQSLAMAHVSAVLSDYHHACHDQDHA</sequence>
<dbReference type="InterPro" id="IPR050303">
    <property type="entry name" value="GatZ_KbaZ_carbometab"/>
</dbReference>
<dbReference type="GO" id="GO:0005886">
    <property type="term" value="C:plasma membrane"/>
    <property type="evidence" value="ECO:0007669"/>
    <property type="project" value="TreeGrafter"/>
</dbReference>